<dbReference type="SMART" id="SM00184">
    <property type="entry name" value="RING"/>
    <property type="match status" value="1"/>
</dbReference>
<reference evidence="3" key="1">
    <citation type="journal article" date="2020" name="Mol. Plant Microbe Interact.">
        <title>Genome Sequence of the Biocontrol Agent Coniothyrium minitans strain Conio (IMI 134523).</title>
        <authorList>
            <person name="Patel D."/>
            <person name="Shittu T.A."/>
            <person name="Baroncelli R."/>
            <person name="Muthumeenakshi S."/>
            <person name="Osborne T.H."/>
            <person name="Janganan T.K."/>
            <person name="Sreenivasaprasad S."/>
        </authorList>
    </citation>
    <scope>NUCLEOTIDE SEQUENCE</scope>
    <source>
        <strain evidence="3">Conio</strain>
    </source>
</reference>
<evidence type="ECO:0000259" key="2">
    <source>
        <dbReference type="PROSITE" id="PS50089"/>
    </source>
</evidence>
<gene>
    <name evidence="3" type="ORF">PMIN01_05553</name>
</gene>
<evidence type="ECO:0000313" key="4">
    <source>
        <dbReference type="Proteomes" id="UP000756921"/>
    </source>
</evidence>
<evidence type="ECO:0000256" key="1">
    <source>
        <dbReference type="PROSITE-ProRule" id="PRU00175"/>
    </source>
</evidence>
<evidence type="ECO:0000313" key="3">
    <source>
        <dbReference type="EMBL" id="KAF9737774.1"/>
    </source>
</evidence>
<dbReference type="AlphaFoldDB" id="A0A9P6GLT1"/>
<proteinExistence type="predicted"/>
<keyword evidence="1" id="KW-0862">Zinc</keyword>
<keyword evidence="1" id="KW-0863">Zinc-finger</keyword>
<dbReference type="PROSITE" id="PS50089">
    <property type="entry name" value="ZF_RING_2"/>
    <property type="match status" value="1"/>
</dbReference>
<keyword evidence="4" id="KW-1185">Reference proteome</keyword>
<sequence length="334" mass="37952">MPSYPPGTLDNDIAPIDSAIINSFRNDFRNTWIDMSYEQEPLDDFLMLLVQPALRPMSDDIRASYQLYLPSSVWEDLPYQPDTKFEMLIRHFEFIQGLFLADQAGATLSWVRVIYYIYFARSLLERNPALEPDLISILGELDAALDIPNPPPEVYTDKFESVVSWLLSQAESIPGYDTNELVIMSVDGVFMHEDHVSENRLELIVQSFNLPHDEYQSQLALVCADESVLDWELVPDPFMMDEPLAPATMTHEQALQYVTALEHVDMLGHPSATDRCPFCWGLYDGSDAHADPEQTHDLTVCQTPCNHLFHRGCLARILEHSSTSCSVCSRELGM</sequence>
<accession>A0A9P6GLT1</accession>
<keyword evidence="1" id="KW-0479">Metal-binding</keyword>
<dbReference type="GO" id="GO:0008270">
    <property type="term" value="F:zinc ion binding"/>
    <property type="evidence" value="ECO:0007669"/>
    <property type="project" value="UniProtKB-KW"/>
</dbReference>
<name>A0A9P6GLT1_9PLEO</name>
<dbReference type="CDD" id="cd16448">
    <property type="entry name" value="RING-H2"/>
    <property type="match status" value="1"/>
</dbReference>
<dbReference type="Gene3D" id="3.30.40.10">
    <property type="entry name" value="Zinc/RING finger domain, C3HC4 (zinc finger)"/>
    <property type="match status" value="1"/>
</dbReference>
<dbReference type="InterPro" id="IPR001841">
    <property type="entry name" value="Znf_RING"/>
</dbReference>
<dbReference type="OrthoDB" id="5396564at2759"/>
<dbReference type="SUPFAM" id="SSF57850">
    <property type="entry name" value="RING/U-box"/>
    <property type="match status" value="1"/>
</dbReference>
<dbReference type="InterPro" id="IPR013083">
    <property type="entry name" value="Znf_RING/FYVE/PHD"/>
</dbReference>
<comment type="caution">
    <text evidence="3">The sequence shown here is derived from an EMBL/GenBank/DDBJ whole genome shotgun (WGS) entry which is preliminary data.</text>
</comment>
<protein>
    <recommendedName>
        <fullName evidence="2">RING-type domain-containing protein</fullName>
    </recommendedName>
</protein>
<feature type="domain" description="RING-type" evidence="2">
    <location>
        <begin position="276"/>
        <end position="329"/>
    </location>
</feature>
<dbReference type="EMBL" id="WJXW01000004">
    <property type="protein sequence ID" value="KAF9737774.1"/>
    <property type="molecule type" value="Genomic_DNA"/>
</dbReference>
<dbReference type="Proteomes" id="UP000756921">
    <property type="component" value="Unassembled WGS sequence"/>
</dbReference>
<organism evidence="3 4">
    <name type="scientific">Paraphaeosphaeria minitans</name>
    <dbReference type="NCBI Taxonomy" id="565426"/>
    <lineage>
        <taxon>Eukaryota</taxon>
        <taxon>Fungi</taxon>
        <taxon>Dikarya</taxon>
        <taxon>Ascomycota</taxon>
        <taxon>Pezizomycotina</taxon>
        <taxon>Dothideomycetes</taxon>
        <taxon>Pleosporomycetidae</taxon>
        <taxon>Pleosporales</taxon>
        <taxon>Massarineae</taxon>
        <taxon>Didymosphaeriaceae</taxon>
        <taxon>Paraphaeosphaeria</taxon>
    </lineage>
</organism>